<keyword evidence="6" id="KW-1185">Reference proteome</keyword>
<dbReference type="PANTHER" id="PTHR43479:SF22">
    <property type="entry name" value="TRANSCRIPTIONAL REGULATOR, TETR FAMILY"/>
    <property type="match status" value="1"/>
</dbReference>
<feature type="domain" description="HTH tetR-type" evidence="4">
    <location>
        <begin position="2"/>
        <end position="62"/>
    </location>
</feature>
<reference evidence="6" key="1">
    <citation type="submission" date="2015-07" db="EMBL/GenBank/DDBJ databases">
        <title>Fjat-14205 dsm 2895.</title>
        <authorList>
            <person name="Liu B."/>
            <person name="Wang J."/>
            <person name="Zhu Y."/>
            <person name="Liu G."/>
            <person name="Chen Q."/>
            <person name="Chen Z."/>
            <person name="Lan J."/>
            <person name="Che J."/>
            <person name="Ge C."/>
            <person name="Shi H."/>
            <person name="Pan Z."/>
            <person name="Liu X."/>
        </authorList>
    </citation>
    <scope>NUCLEOTIDE SEQUENCE [LARGE SCALE GENOMIC DNA]</scope>
    <source>
        <strain evidence="6">DSM 25560</strain>
    </source>
</reference>
<evidence type="ECO:0000313" key="6">
    <source>
        <dbReference type="Proteomes" id="UP000050668"/>
    </source>
</evidence>
<dbReference type="InterPro" id="IPR023772">
    <property type="entry name" value="DNA-bd_HTH_TetR-type_CS"/>
</dbReference>
<dbReference type="RefSeq" id="WP_053585046.1">
    <property type="nucleotide sequence ID" value="NZ_LGRV01000007.1"/>
</dbReference>
<evidence type="ECO:0000256" key="2">
    <source>
        <dbReference type="ARBA" id="ARBA00023125"/>
    </source>
</evidence>
<keyword evidence="2 3" id="KW-0238">DNA-binding</keyword>
<dbReference type="PANTHER" id="PTHR43479">
    <property type="entry name" value="ACREF/ENVCD OPERON REPRESSOR-RELATED"/>
    <property type="match status" value="1"/>
</dbReference>
<dbReference type="Gene3D" id="1.10.357.10">
    <property type="entry name" value="Tetracycline Repressor, domain 2"/>
    <property type="match status" value="1"/>
</dbReference>
<proteinExistence type="predicted"/>
<dbReference type="PROSITE" id="PS50977">
    <property type="entry name" value="HTH_TETR_2"/>
    <property type="match status" value="1"/>
</dbReference>
<dbReference type="SUPFAM" id="SSF46689">
    <property type="entry name" value="Homeodomain-like"/>
    <property type="match status" value="1"/>
</dbReference>
<dbReference type="InterPro" id="IPR050624">
    <property type="entry name" value="HTH-type_Tx_Regulator"/>
</dbReference>
<dbReference type="InterPro" id="IPR001647">
    <property type="entry name" value="HTH_TetR"/>
</dbReference>
<comment type="caution">
    <text evidence="5">The sequence shown here is derived from an EMBL/GenBank/DDBJ whole genome shotgun (WGS) entry which is preliminary data.</text>
</comment>
<evidence type="ECO:0000313" key="5">
    <source>
        <dbReference type="EMBL" id="KOS66350.1"/>
    </source>
</evidence>
<protein>
    <submittedName>
        <fullName evidence="5">Transcriptional regulator</fullName>
    </submittedName>
</protein>
<dbReference type="PRINTS" id="PR00455">
    <property type="entry name" value="HTHTETR"/>
</dbReference>
<evidence type="ECO:0000256" key="1">
    <source>
        <dbReference type="ARBA" id="ARBA00022491"/>
    </source>
</evidence>
<dbReference type="Pfam" id="PF00440">
    <property type="entry name" value="TetR_N"/>
    <property type="match status" value="1"/>
</dbReference>
<dbReference type="PROSITE" id="PS01081">
    <property type="entry name" value="HTH_TETR_1"/>
    <property type="match status" value="1"/>
</dbReference>
<sequence length="302" mass="34347">MNKRKRQIITSARDLFIKKGYVEASINDIISAAQISKGTFYNHFASKSECLIAILDEGREEASNRRHELLYGKDPNDLKVLAQQIAVLIHVNREQNLIPIFESIFQSHDNELKKIVLNHHLQELEWLANRFVQVFGEEVSPISYECAVQTFGMMNHSLRVVISSGHKYIEPETVVGVALRNIQAIIPVMLESKDILISVEMINSVQNIVDSRTVSKDVVLEQLQGFTKGLSKDETSAGLEYATFLLEELQQAQPKLFIVESLLMPFRKAFADTEHAAEARDIANSLWHYLKIEQPSEQSTKR</sequence>
<name>A0ABR5JWF1_9BACI</name>
<organism evidence="5 6">
    <name type="scientific">Lysinibacillus contaminans</name>
    <dbReference type="NCBI Taxonomy" id="1293441"/>
    <lineage>
        <taxon>Bacteria</taxon>
        <taxon>Bacillati</taxon>
        <taxon>Bacillota</taxon>
        <taxon>Bacilli</taxon>
        <taxon>Bacillales</taxon>
        <taxon>Bacillaceae</taxon>
        <taxon>Lysinibacillus</taxon>
    </lineage>
</organism>
<dbReference type="EMBL" id="LGRV01000007">
    <property type="protein sequence ID" value="KOS66350.1"/>
    <property type="molecule type" value="Genomic_DNA"/>
</dbReference>
<evidence type="ECO:0000259" key="4">
    <source>
        <dbReference type="PROSITE" id="PS50977"/>
    </source>
</evidence>
<feature type="DNA-binding region" description="H-T-H motif" evidence="3">
    <location>
        <begin position="25"/>
        <end position="44"/>
    </location>
</feature>
<dbReference type="InterPro" id="IPR009057">
    <property type="entry name" value="Homeodomain-like_sf"/>
</dbReference>
<accession>A0ABR5JWF1</accession>
<dbReference type="Proteomes" id="UP000050668">
    <property type="component" value="Unassembled WGS sequence"/>
</dbReference>
<evidence type="ECO:0000256" key="3">
    <source>
        <dbReference type="PROSITE-ProRule" id="PRU00335"/>
    </source>
</evidence>
<keyword evidence="1" id="KW-0678">Repressor</keyword>
<gene>
    <name evidence="5" type="ORF">AEA09_16495</name>
</gene>